<organism evidence="2 3">
    <name type="scientific">Phialocephala subalpina</name>
    <dbReference type="NCBI Taxonomy" id="576137"/>
    <lineage>
        <taxon>Eukaryota</taxon>
        <taxon>Fungi</taxon>
        <taxon>Dikarya</taxon>
        <taxon>Ascomycota</taxon>
        <taxon>Pezizomycotina</taxon>
        <taxon>Leotiomycetes</taxon>
        <taxon>Helotiales</taxon>
        <taxon>Mollisiaceae</taxon>
        <taxon>Phialocephala</taxon>
        <taxon>Phialocephala fortinii species complex</taxon>
    </lineage>
</organism>
<dbReference type="AlphaFoldDB" id="A0A1L7XNK0"/>
<dbReference type="GO" id="GO:0016773">
    <property type="term" value="F:phosphotransferase activity, alcohol group as acceptor"/>
    <property type="evidence" value="ECO:0007669"/>
    <property type="project" value="InterPro"/>
</dbReference>
<keyword evidence="3" id="KW-1185">Reference proteome</keyword>
<dbReference type="GO" id="GO:0016301">
    <property type="term" value="F:kinase activity"/>
    <property type="evidence" value="ECO:0007669"/>
    <property type="project" value="UniProtKB-KW"/>
</dbReference>
<evidence type="ECO:0000313" key="2">
    <source>
        <dbReference type="EMBL" id="CZR66602.1"/>
    </source>
</evidence>
<dbReference type="EMBL" id="FJOG01000038">
    <property type="protein sequence ID" value="CZR66602.1"/>
    <property type="molecule type" value="Genomic_DNA"/>
</dbReference>
<feature type="region of interest" description="Disordered" evidence="1">
    <location>
        <begin position="29"/>
        <end position="48"/>
    </location>
</feature>
<dbReference type="Proteomes" id="UP000184330">
    <property type="component" value="Unassembled WGS sequence"/>
</dbReference>
<name>A0A1L7XNK0_9HELO</name>
<dbReference type="Pfam" id="PF03702">
    <property type="entry name" value="AnmK"/>
    <property type="match status" value="1"/>
</dbReference>
<dbReference type="Gene3D" id="3.30.420.40">
    <property type="match status" value="2"/>
</dbReference>
<proteinExistence type="predicted"/>
<dbReference type="GO" id="GO:0006040">
    <property type="term" value="P:amino sugar metabolic process"/>
    <property type="evidence" value="ECO:0007669"/>
    <property type="project" value="InterPro"/>
</dbReference>
<dbReference type="CDD" id="cd24051">
    <property type="entry name" value="ASKHA_NBD_LGK"/>
    <property type="match status" value="1"/>
</dbReference>
<accession>A0A1L7XNK0</accession>
<feature type="compositionally biased region" description="Low complexity" evidence="1">
    <location>
        <begin position="33"/>
        <end position="44"/>
    </location>
</feature>
<protein>
    <submittedName>
        <fullName evidence="2">Probable anhydro-N-acetylmuramic acid kinase</fullName>
    </submittedName>
</protein>
<keyword evidence="2" id="KW-0808">Transferase</keyword>
<keyword evidence="2" id="KW-0418">Kinase</keyword>
<dbReference type="PANTHER" id="PTHR30605:SF0">
    <property type="entry name" value="ANHYDRO-N-ACETYLMURAMIC ACID KINASE"/>
    <property type="match status" value="1"/>
</dbReference>
<dbReference type="OrthoDB" id="5427593at2759"/>
<dbReference type="PANTHER" id="PTHR30605">
    <property type="entry name" value="ANHYDRO-N-ACETYLMURAMIC ACID KINASE"/>
    <property type="match status" value="1"/>
</dbReference>
<dbReference type="GO" id="GO:0009254">
    <property type="term" value="P:peptidoglycan turnover"/>
    <property type="evidence" value="ECO:0007669"/>
    <property type="project" value="InterPro"/>
</dbReference>
<dbReference type="InterPro" id="IPR005338">
    <property type="entry name" value="Anhydro_N_Ac-Mur_kinase"/>
</dbReference>
<dbReference type="GO" id="GO:0005524">
    <property type="term" value="F:ATP binding"/>
    <property type="evidence" value="ECO:0007669"/>
    <property type="project" value="InterPro"/>
</dbReference>
<evidence type="ECO:0000256" key="1">
    <source>
        <dbReference type="SAM" id="MobiDB-lite"/>
    </source>
</evidence>
<reference evidence="2 3" key="1">
    <citation type="submission" date="2016-03" db="EMBL/GenBank/DDBJ databases">
        <authorList>
            <person name="Ploux O."/>
        </authorList>
    </citation>
    <scope>NUCLEOTIDE SEQUENCE [LARGE SCALE GENOMIC DNA]</scope>
    <source>
        <strain evidence="2 3">UAMH 11012</strain>
    </source>
</reference>
<gene>
    <name evidence="2" type="ORF">PAC_16503</name>
</gene>
<evidence type="ECO:0000313" key="3">
    <source>
        <dbReference type="Proteomes" id="UP000184330"/>
    </source>
</evidence>
<sequence>MARTMNGFTPKGRVRTNVGHKYLEALQSRANGDSDSSTSSSPPSVQKSPGLDLLILGITSGTAMDDIDFALCRFTQETPESPLCLDLIKYDSVVMPSKIRTDIFSMLREDAAPPSMLSQMDAEMGHTFANAIHLFAHKHSISVDDIDMIGSGGQLISLTGTPPKGQHRSNMCLGEGAVISAKTGVTTVSDYRTAEQAVGRQGAPLFAYLVGLLLHHPTRLQICITIGGITTVCFIPPDNAGGIDAMYDWDTGPGTSMIDSAFRQFGLDPTTDQASSLLHGQICHEVVEELLTSDDYLSTRPPKTTAREIYGDAKAQHIVSMCTYRGCTPADTIATMTRFTSASIAQQMLLFGPGRDAINNADIVVDGRGMFNMQLISDLQNEFPGARFGSFDKTGVPANAKKAVGFAMQAMEALLGRALPVPTNADVRRPNTITGKLAPGLRWREVIEKSVVFGGAGRGWEGLPEVRELIVRQKA</sequence>